<evidence type="ECO:0000256" key="3">
    <source>
        <dbReference type="ARBA" id="ARBA00022723"/>
    </source>
</evidence>
<evidence type="ECO:0000256" key="4">
    <source>
        <dbReference type="ARBA" id="ARBA00022737"/>
    </source>
</evidence>
<evidence type="ECO:0000256" key="5">
    <source>
        <dbReference type="ARBA" id="ARBA00022982"/>
    </source>
</evidence>
<dbReference type="InterPro" id="IPR017900">
    <property type="entry name" value="4Fe4S_Fe_S_CS"/>
</dbReference>
<keyword evidence="5" id="KW-0249">Electron transport</keyword>
<keyword evidence="3" id="KW-0479">Metal-binding</keyword>
<dbReference type="Gene3D" id="3.30.70.20">
    <property type="match status" value="1"/>
</dbReference>
<dbReference type="PANTHER" id="PTHR43687">
    <property type="entry name" value="ADENYLYLSULFATE REDUCTASE, BETA SUBUNIT"/>
    <property type="match status" value="1"/>
</dbReference>
<keyword evidence="4" id="KW-0677">Repeat</keyword>
<feature type="domain" description="4Fe-4S ferredoxin-type" evidence="8">
    <location>
        <begin position="33"/>
        <end position="62"/>
    </location>
</feature>
<feature type="domain" description="4Fe-4S ferredoxin-type" evidence="8">
    <location>
        <begin position="2"/>
        <end position="31"/>
    </location>
</feature>
<keyword evidence="2" id="KW-0004">4Fe-4S</keyword>
<sequence>MFMVSINPDKCAGCGSCVDPCPAKILGMVDDKAEVTGDAAECMGCETCIEICPSGAFTIMEL</sequence>
<dbReference type="OrthoDB" id="9807879at2"/>
<dbReference type="PROSITE" id="PS51379">
    <property type="entry name" value="4FE4S_FER_2"/>
    <property type="match status" value="2"/>
</dbReference>
<dbReference type="InterPro" id="IPR050572">
    <property type="entry name" value="Fe-S_Ferredoxin"/>
</dbReference>
<evidence type="ECO:0000256" key="2">
    <source>
        <dbReference type="ARBA" id="ARBA00022485"/>
    </source>
</evidence>
<dbReference type="InterPro" id="IPR017896">
    <property type="entry name" value="4Fe4S_Fe-S-bd"/>
</dbReference>
<comment type="caution">
    <text evidence="9">The sequence shown here is derived from an EMBL/GenBank/DDBJ whole genome shotgun (WGS) entry which is preliminary data.</text>
</comment>
<reference evidence="9 10" key="1">
    <citation type="submission" date="2013-09" db="EMBL/GenBank/DDBJ databases">
        <title>Biodegradation of hydrocarbons in the deep terrestrial subsurface : characterization of a microbial consortium composed of two Desulfotomaculum species originating from a deep geological formation.</title>
        <authorList>
            <person name="Aullo T."/>
            <person name="Berlendis S."/>
            <person name="Lascourreges J.-F."/>
            <person name="Dessort D."/>
            <person name="Saint-Laurent S."/>
            <person name="Schraauwers B."/>
            <person name="Mas J."/>
            <person name="Magot M."/>
            <person name="Ranchou-Peyruse A."/>
        </authorList>
    </citation>
    <scope>NUCLEOTIDE SEQUENCE [LARGE SCALE GENOMIC DNA]</scope>
    <source>
        <strain evidence="9 10">Bs107</strain>
    </source>
</reference>
<keyword evidence="6" id="KW-0408">Iron</keyword>
<organism evidence="9 10">
    <name type="scientific">Desulforamulus profundi</name>
    <dbReference type="NCBI Taxonomy" id="1383067"/>
    <lineage>
        <taxon>Bacteria</taxon>
        <taxon>Bacillati</taxon>
        <taxon>Bacillota</taxon>
        <taxon>Clostridia</taxon>
        <taxon>Eubacteriales</taxon>
        <taxon>Peptococcaceae</taxon>
        <taxon>Desulforamulus</taxon>
    </lineage>
</organism>
<dbReference type="AlphaFoldDB" id="A0A2C6MIY0"/>
<dbReference type="RefSeq" id="WP_099082240.1">
    <property type="nucleotide sequence ID" value="NZ_AWQQ01000020.1"/>
</dbReference>
<evidence type="ECO:0000256" key="1">
    <source>
        <dbReference type="ARBA" id="ARBA00022448"/>
    </source>
</evidence>
<dbReference type="GO" id="GO:0051539">
    <property type="term" value="F:4 iron, 4 sulfur cluster binding"/>
    <property type="evidence" value="ECO:0007669"/>
    <property type="project" value="UniProtKB-KW"/>
</dbReference>
<dbReference type="PANTHER" id="PTHR43687:SF6">
    <property type="entry name" value="L-ASPARTATE SEMIALDEHYDE SULFURTRANSFERASE IRON-SULFUR SUBUNIT"/>
    <property type="match status" value="1"/>
</dbReference>
<gene>
    <name evidence="9" type="ORF">P378_03580</name>
</gene>
<evidence type="ECO:0000313" key="10">
    <source>
        <dbReference type="Proteomes" id="UP000222564"/>
    </source>
</evidence>
<name>A0A2C6MIY0_9FIRM</name>
<dbReference type="GO" id="GO:0046872">
    <property type="term" value="F:metal ion binding"/>
    <property type="evidence" value="ECO:0007669"/>
    <property type="project" value="UniProtKB-KW"/>
</dbReference>
<keyword evidence="10" id="KW-1185">Reference proteome</keyword>
<dbReference type="PROSITE" id="PS00198">
    <property type="entry name" value="4FE4S_FER_1"/>
    <property type="match status" value="2"/>
</dbReference>
<dbReference type="Proteomes" id="UP000222564">
    <property type="component" value="Unassembled WGS sequence"/>
</dbReference>
<evidence type="ECO:0000259" key="8">
    <source>
        <dbReference type="PROSITE" id="PS51379"/>
    </source>
</evidence>
<dbReference type="SUPFAM" id="SSF54862">
    <property type="entry name" value="4Fe-4S ferredoxins"/>
    <property type="match status" value="1"/>
</dbReference>
<keyword evidence="1" id="KW-0813">Transport</keyword>
<evidence type="ECO:0000256" key="7">
    <source>
        <dbReference type="ARBA" id="ARBA00023014"/>
    </source>
</evidence>
<proteinExistence type="predicted"/>
<protein>
    <submittedName>
        <fullName evidence="9">Ferredoxin</fullName>
    </submittedName>
</protein>
<evidence type="ECO:0000313" key="9">
    <source>
        <dbReference type="EMBL" id="PHJ39503.1"/>
    </source>
</evidence>
<dbReference type="EMBL" id="AWQQ01000020">
    <property type="protein sequence ID" value="PHJ39503.1"/>
    <property type="molecule type" value="Genomic_DNA"/>
</dbReference>
<evidence type="ECO:0000256" key="6">
    <source>
        <dbReference type="ARBA" id="ARBA00023004"/>
    </source>
</evidence>
<accession>A0A2C6MIY0</accession>
<dbReference type="Pfam" id="PF13237">
    <property type="entry name" value="Fer4_10"/>
    <property type="match status" value="1"/>
</dbReference>
<keyword evidence="7" id="KW-0411">Iron-sulfur</keyword>